<dbReference type="SUPFAM" id="SSF51338">
    <property type="entry name" value="Composite domain of metallo-dependent hydrolases"/>
    <property type="match status" value="1"/>
</dbReference>
<dbReference type="InterPro" id="IPR006680">
    <property type="entry name" value="Amidohydro-rel"/>
</dbReference>
<reference evidence="2 3" key="1">
    <citation type="submission" date="2019-02" db="EMBL/GenBank/DDBJ databases">
        <title>Genomic Encyclopedia of Type Strains, Phase IV (KMG-IV): sequencing the most valuable type-strain genomes for metagenomic binning, comparative biology and taxonomic classification.</title>
        <authorList>
            <person name="Goeker M."/>
        </authorList>
    </citation>
    <scope>NUCLEOTIDE SEQUENCE [LARGE SCALE GENOMIC DNA]</scope>
    <source>
        <strain evidence="2 3">DSM 23814</strain>
    </source>
</reference>
<dbReference type="PANTHER" id="PTHR43135">
    <property type="entry name" value="ALPHA-D-RIBOSE 1-METHYLPHOSPHONATE 5-TRIPHOSPHATE DIPHOSPHATASE"/>
    <property type="match status" value="1"/>
</dbReference>
<dbReference type="PANTHER" id="PTHR43135:SF3">
    <property type="entry name" value="ALPHA-D-RIBOSE 1-METHYLPHOSPHONATE 5-TRIPHOSPHATE DIPHOSPHATASE"/>
    <property type="match status" value="1"/>
</dbReference>
<gene>
    <name evidence="2" type="ORF">EV681_3311</name>
</gene>
<dbReference type="Gene3D" id="2.30.40.10">
    <property type="entry name" value="Urease, subunit C, domain 1"/>
    <property type="match status" value="1"/>
</dbReference>
<dbReference type="RefSeq" id="WP_130304582.1">
    <property type="nucleotide sequence ID" value="NZ_SHKO01000002.1"/>
</dbReference>
<keyword evidence="3" id="KW-1185">Reference proteome</keyword>
<dbReference type="Proteomes" id="UP000293398">
    <property type="component" value="Unassembled WGS sequence"/>
</dbReference>
<dbReference type="SUPFAM" id="SSF51556">
    <property type="entry name" value="Metallo-dependent hydrolases"/>
    <property type="match status" value="1"/>
</dbReference>
<dbReference type="OrthoDB" id="9782972at2"/>
<name>A0A4Q7VFV4_9BURK</name>
<keyword evidence="2" id="KW-0378">Hydrolase</keyword>
<dbReference type="Gene3D" id="3.20.20.140">
    <property type="entry name" value="Metal-dependent hydrolases"/>
    <property type="match status" value="1"/>
</dbReference>
<dbReference type="GO" id="GO:0016810">
    <property type="term" value="F:hydrolase activity, acting on carbon-nitrogen (but not peptide) bonds"/>
    <property type="evidence" value="ECO:0007669"/>
    <property type="project" value="InterPro"/>
</dbReference>
<evidence type="ECO:0000313" key="2">
    <source>
        <dbReference type="EMBL" id="RZT94877.1"/>
    </source>
</evidence>
<dbReference type="AlphaFoldDB" id="A0A4Q7VFV4"/>
<accession>A0A4Q7VFV4</accession>
<comment type="caution">
    <text evidence="2">The sequence shown here is derived from an EMBL/GenBank/DDBJ whole genome shotgun (WGS) entry which is preliminary data.</text>
</comment>
<dbReference type="InterPro" id="IPR011059">
    <property type="entry name" value="Metal-dep_hydrolase_composite"/>
</dbReference>
<proteinExistence type="predicted"/>
<dbReference type="InterPro" id="IPR032466">
    <property type="entry name" value="Metal_Hydrolase"/>
</dbReference>
<protein>
    <submittedName>
        <fullName evidence="2">Imidazolonepropionase-like amidohydrolase</fullName>
    </submittedName>
</protein>
<dbReference type="EMBL" id="SHKO01000002">
    <property type="protein sequence ID" value="RZT94877.1"/>
    <property type="molecule type" value="Genomic_DNA"/>
</dbReference>
<dbReference type="Pfam" id="PF01979">
    <property type="entry name" value="Amidohydro_1"/>
    <property type="match status" value="1"/>
</dbReference>
<sequence>MSRVILEHANLIDGAGGTTSGITIIIERDRIADIVAGTVEKSIDDIVYDLTDKTVMPGMCIGHFHAEYNGLGTMPGFSLGSERPPGVTMAYAIKNMRIALNAGFTSALGTACVYDTDVCLEMAMAEGVCEGPRIVPCSPHIVATGAHFPATPWWIEAKNLGLEGGQCTGPDEFRKFIRLQAQRGARMMKLLPSGGHGFPHTHGMRNISLDELKAAINAAHERGAWIRGHVNYKDQIIECIENGIDIIDHADDLDDECIEAMIKHGTYYCPTIGMTVMTIRWDDTKPYFDFMQYYPKDEAYIERTGKILQRAQKAGVKMLIGDDYGPKYGFFPNFWGDEINMFVDEMGFEPAAVIEMVTANGAHFFNDDTGTIAKGKIADLLVLDFDPMKDGLKGFSDPAKNILSVMKSGIFARSTLVPKARS</sequence>
<evidence type="ECO:0000313" key="3">
    <source>
        <dbReference type="Proteomes" id="UP000293398"/>
    </source>
</evidence>
<dbReference type="InterPro" id="IPR051781">
    <property type="entry name" value="Metallo-dep_Hydrolase"/>
</dbReference>
<evidence type="ECO:0000259" key="1">
    <source>
        <dbReference type="Pfam" id="PF01979"/>
    </source>
</evidence>
<organism evidence="2 3">
    <name type="scientific">Advenella incenata</name>
    <dbReference type="NCBI Taxonomy" id="267800"/>
    <lineage>
        <taxon>Bacteria</taxon>
        <taxon>Pseudomonadati</taxon>
        <taxon>Pseudomonadota</taxon>
        <taxon>Betaproteobacteria</taxon>
        <taxon>Burkholderiales</taxon>
        <taxon>Alcaligenaceae</taxon>
    </lineage>
</organism>
<feature type="domain" description="Amidohydrolase-related" evidence="1">
    <location>
        <begin position="54"/>
        <end position="409"/>
    </location>
</feature>